<keyword evidence="3" id="KW-1185">Reference proteome</keyword>
<feature type="signal peptide" evidence="1">
    <location>
        <begin position="1"/>
        <end position="31"/>
    </location>
</feature>
<dbReference type="RefSeq" id="WP_367434773.1">
    <property type="nucleotide sequence ID" value="NZ_CP108413.1"/>
</dbReference>
<evidence type="ECO:0000256" key="1">
    <source>
        <dbReference type="SAM" id="SignalP"/>
    </source>
</evidence>
<gene>
    <name evidence="2" type="ORF">ACH4GP_03330</name>
</gene>
<name>A0ABW7R5T2_9ACTN</name>
<evidence type="ECO:0008006" key="4">
    <source>
        <dbReference type="Google" id="ProtNLM"/>
    </source>
</evidence>
<organism evidence="2 3">
    <name type="scientific">Streptomyces celluloflavus</name>
    <dbReference type="NCBI Taxonomy" id="58344"/>
    <lineage>
        <taxon>Bacteria</taxon>
        <taxon>Bacillati</taxon>
        <taxon>Actinomycetota</taxon>
        <taxon>Actinomycetes</taxon>
        <taxon>Kitasatosporales</taxon>
        <taxon>Streptomycetaceae</taxon>
        <taxon>Streptomyces</taxon>
    </lineage>
</organism>
<protein>
    <recommendedName>
        <fullName evidence="4">Proteinase inhibitor I42 chagasin domain-containing protein</fullName>
    </recommendedName>
</protein>
<evidence type="ECO:0000313" key="3">
    <source>
        <dbReference type="Proteomes" id="UP001610990"/>
    </source>
</evidence>
<feature type="chain" id="PRO_5046913721" description="Proteinase inhibitor I42 chagasin domain-containing protein" evidence="1">
    <location>
        <begin position="32"/>
        <end position="138"/>
    </location>
</feature>
<reference evidence="2 3" key="1">
    <citation type="submission" date="2024-10" db="EMBL/GenBank/DDBJ databases">
        <title>The Natural Products Discovery Center: Release of the First 8490 Sequenced Strains for Exploring Actinobacteria Biosynthetic Diversity.</title>
        <authorList>
            <person name="Kalkreuter E."/>
            <person name="Kautsar S.A."/>
            <person name="Yang D."/>
            <person name="Bader C.D."/>
            <person name="Teijaro C.N."/>
            <person name="Fluegel L."/>
            <person name="Davis C.M."/>
            <person name="Simpson J.R."/>
            <person name="Lauterbach L."/>
            <person name="Steele A.D."/>
            <person name="Gui C."/>
            <person name="Meng S."/>
            <person name="Li G."/>
            <person name="Viehrig K."/>
            <person name="Ye F."/>
            <person name="Su P."/>
            <person name="Kiefer A.F."/>
            <person name="Nichols A."/>
            <person name="Cepeda A.J."/>
            <person name="Yan W."/>
            <person name="Fan B."/>
            <person name="Jiang Y."/>
            <person name="Adhikari A."/>
            <person name="Zheng C.-J."/>
            <person name="Schuster L."/>
            <person name="Cowan T.M."/>
            <person name="Smanski M.J."/>
            <person name="Chevrette M.G."/>
            <person name="De Carvalho L.P.S."/>
            <person name="Shen B."/>
        </authorList>
    </citation>
    <scope>NUCLEOTIDE SEQUENCE [LARGE SCALE GENOMIC DNA]</scope>
    <source>
        <strain evidence="2 3">NPDC018013</strain>
    </source>
</reference>
<dbReference type="InterPro" id="IPR006311">
    <property type="entry name" value="TAT_signal"/>
</dbReference>
<evidence type="ECO:0000313" key="2">
    <source>
        <dbReference type="EMBL" id="MFH8583416.1"/>
    </source>
</evidence>
<dbReference type="EMBL" id="JBIRGH010000001">
    <property type="protein sequence ID" value="MFH8583416.1"/>
    <property type="molecule type" value="Genomic_DNA"/>
</dbReference>
<dbReference type="Proteomes" id="UP001610990">
    <property type="component" value="Unassembled WGS sequence"/>
</dbReference>
<keyword evidence="1" id="KW-0732">Signal</keyword>
<dbReference type="PROSITE" id="PS51318">
    <property type="entry name" value="TAT"/>
    <property type="match status" value="1"/>
</dbReference>
<sequence>MFNTKRRSLRLATVGAVGAAAVALATVPAFAKGELDITVTPRTVAIGQTVKVAASGGDDAAPYLLTCVEERINGKGAWRAIECGKLVATGYDAKVNTSVKAEQRGTLQFRAVLYGYQGAHDEHPVKERTTAVQTVTVR</sequence>
<comment type="caution">
    <text evidence="2">The sequence shown here is derived from an EMBL/GenBank/DDBJ whole genome shotgun (WGS) entry which is preliminary data.</text>
</comment>
<proteinExistence type="predicted"/>
<accession>A0ABW7R5T2</accession>